<name>A0A142NRS0_BRELN</name>
<proteinExistence type="predicted"/>
<sequence>MEVKLAKVISQVSNSAKRLLKSRLGRRFPDVFGPRRHKKIVDQYKIDSLITDADGAVPVSWWDNTDNFGDLLSPWLIERMTGRPTVFADKSAPHYLAIGSIIGRATNSSKVWGSGSFGTESSKKLAQKAEYSASRGPLTRQKLKNAGISSPAVYGDPALLAPLYFYPDVPIKYELGVVVRWSEKEWKDAKVDENIKIINLHTSDIEQTLRDFLACKRIISSSLHGLIIADAYGIPNAWRQSETGRGGVFKYYDYFASVNKYREPHQYSIGKKGLSLDTLLKSFDFDRRPIEFSYYRLLDACPFLKRKA</sequence>
<protein>
    <recommendedName>
        <fullName evidence="1">Polysaccharide pyruvyl transferase domain-containing protein</fullName>
    </recommendedName>
</protein>
<gene>
    <name evidence="2" type="ORF">A2T55_13865</name>
</gene>
<dbReference type="InterPro" id="IPR007345">
    <property type="entry name" value="Polysacch_pyruvyl_Trfase"/>
</dbReference>
<evidence type="ECO:0000259" key="1">
    <source>
        <dbReference type="Pfam" id="PF04230"/>
    </source>
</evidence>
<evidence type="ECO:0000313" key="3">
    <source>
        <dbReference type="Proteomes" id="UP000075950"/>
    </source>
</evidence>
<dbReference type="AlphaFoldDB" id="A0A142NRS0"/>
<dbReference type="Pfam" id="PF04230">
    <property type="entry name" value="PS_pyruv_trans"/>
    <property type="match status" value="1"/>
</dbReference>
<dbReference type="RefSeq" id="WP_062862269.1">
    <property type="nucleotide sequence ID" value="NZ_CP014869.1"/>
</dbReference>
<dbReference type="KEGG" id="bly:A2T55_13865"/>
<accession>A0A142NRS0</accession>
<evidence type="ECO:0000313" key="2">
    <source>
        <dbReference type="EMBL" id="AMT94701.1"/>
    </source>
</evidence>
<dbReference type="Proteomes" id="UP000075950">
    <property type="component" value="Chromosome"/>
</dbReference>
<organism evidence="2 3">
    <name type="scientific">Brevibacterium linens</name>
    <dbReference type="NCBI Taxonomy" id="1703"/>
    <lineage>
        <taxon>Bacteria</taxon>
        <taxon>Bacillati</taxon>
        <taxon>Actinomycetota</taxon>
        <taxon>Actinomycetes</taxon>
        <taxon>Micrococcales</taxon>
        <taxon>Brevibacteriaceae</taxon>
        <taxon>Brevibacterium</taxon>
    </lineage>
</organism>
<feature type="domain" description="Polysaccharide pyruvyl transferase" evidence="1">
    <location>
        <begin position="117"/>
        <end position="236"/>
    </location>
</feature>
<reference evidence="3" key="1">
    <citation type="submission" date="2016-03" db="EMBL/GenBank/DDBJ databases">
        <authorList>
            <person name="Ploux O."/>
        </authorList>
    </citation>
    <scope>NUCLEOTIDE SEQUENCE [LARGE SCALE GENOMIC DNA]</scope>
    <source>
        <strain evidence="3">BS258</strain>
    </source>
</reference>
<dbReference type="EMBL" id="CP014869">
    <property type="protein sequence ID" value="AMT94701.1"/>
    <property type="molecule type" value="Genomic_DNA"/>
</dbReference>